<dbReference type="RefSeq" id="WP_153283941.1">
    <property type="nucleotide sequence ID" value="NZ_CP045644.1"/>
</dbReference>
<proteinExistence type="predicted"/>
<dbReference type="AlphaFoldDB" id="A0A5Q0M750"/>
<reference evidence="2 3" key="1">
    <citation type="submission" date="2019-10" db="EMBL/GenBank/DDBJ databases">
        <title>Complete genome sequence of Variovorax paradoxus 5C-2.</title>
        <authorList>
            <person name="Gogoleva N.E."/>
            <person name="Balkin A.S."/>
        </authorList>
    </citation>
    <scope>NUCLEOTIDE SEQUENCE [LARGE SCALE GENOMIC DNA]</scope>
    <source>
        <strain evidence="2 3">5C-2</strain>
    </source>
</reference>
<dbReference type="EMBL" id="CP045644">
    <property type="protein sequence ID" value="QFZ85343.1"/>
    <property type="molecule type" value="Genomic_DNA"/>
</dbReference>
<sequence length="165" mass="18073">MQMDWITVLGTVGVIVFQGLSFWFLYWLWKKLRTPKAPRAGAAPVVIKGGAVPVVATFTGLRGLPWVALATNSLNPVLRIESGQLVYRVLRQRQRPFADIREVDVREAYGTFNLIFEFHDARRTFVANVGSAARGAQALSLLPESVPLSGRVREALLPAGAKSGA</sequence>
<protein>
    <submittedName>
        <fullName evidence="2">Uncharacterized protein</fullName>
    </submittedName>
</protein>
<evidence type="ECO:0000256" key="1">
    <source>
        <dbReference type="SAM" id="Phobius"/>
    </source>
</evidence>
<feature type="transmembrane region" description="Helical" evidence="1">
    <location>
        <begin position="6"/>
        <end position="29"/>
    </location>
</feature>
<evidence type="ECO:0000313" key="3">
    <source>
        <dbReference type="Proteomes" id="UP000326780"/>
    </source>
</evidence>
<keyword evidence="1" id="KW-0812">Transmembrane</keyword>
<dbReference type="Proteomes" id="UP000326780">
    <property type="component" value="Chromosome"/>
</dbReference>
<organism evidence="2 3">
    <name type="scientific">Variovorax paradoxus</name>
    <dbReference type="NCBI Taxonomy" id="34073"/>
    <lineage>
        <taxon>Bacteria</taxon>
        <taxon>Pseudomonadati</taxon>
        <taxon>Pseudomonadota</taxon>
        <taxon>Betaproteobacteria</taxon>
        <taxon>Burkholderiales</taxon>
        <taxon>Comamonadaceae</taxon>
        <taxon>Variovorax</taxon>
    </lineage>
</organism>
<keyword evidence="1" id="KW-1133">Transmembrane helix</keyword>
<keyword evidence="1" id="KW-0472">Membrane</keyword>
<name>A0A5Q0M750_VARPD</name>
<accession>A0A5Q0M750</accession>
<evidence type="ECO:0000313" key="2">
    <source>
        <dbReference type="EMBL" id="QFZ85343.1"/>
    </source>
</evidence>
<gene>
    <name evidence="2" type="ORF">GFK26_22530</name>
</gene>